<evidence type="ECO:0000256" key="1">
    <source>
        <dbReference type="SAM" id="Phobius"/>
    </source>
</evidence>
<dbReference type="AlphaFoldDB" id="A0A7Y8VQ42"/>
<dbReference type="Proteomes" id="UP000526307">
    <property type="component" value="Unassembled WGS sequence"/>
</dbReference>
<feature type="domain" description="CAAX prenyl protease 2/Lysostaphin resistance protein A-like" evidence="2">
    <location>
        <begin position="3"/>
        <end position="63"/>
    </location>
</feature>
<feature type="transmembrane region" description="Helical" evidence="1">
    <location>
        <begin position="43"/>
        <end position="60"/>
    </location>
</feature>
<protein>
    <submittedName>
        <fullName evidence="3">CPBP family intramembrane metalloprotease</fullName>
    </submittedName>
</protein>
<keyword evidence="3" id="KW-0482">Metalloprotease</keyword>
<keyword evidence="1" id="KW-1133">Transmembrane helix</keyword>
<dbReference type="EMBL" id="JABXYR010000001">
    <property type="protein sequence ID" value="NWO22524.1"/>
    <property type="molecule type" value="Genomic_DNA"/>
</dbReference>
<keyword evidence="1" id="KW-0472">Membrane</keyword>
<dbReference type="Pfam" id="PF02517">
    <property type="entry name" value="Rce1-like"/>
    <property type="match status" value="1"/>
</dbReference>
<accession>A0A7Y8VQ42</accession>
<dbReference type="InterPro" id="IPR003675">
    <property type="entry name" value="Rce1/LyrA-like_dom"/>
</dbReference>
<organism evidence="3 4">
    <name type="scientific">Mogibacterium timidum</name>
    <dbReference type="NCBI Taxonomy" id="35519"/>
    <lineage>
        <taxon>Bacteria</taxon>
        <taxon>Bacillati</taxon>
        <taxon>Bacillota</taxon>
        <taxon>Clostridia</taxon>
        <taxon>Peptostreptococcales</taxon>
        <taxon>Anaerovoracaceae</taxon>
        <taxon>Mogibacterium</taxon>
    </lineage>
</organism>
<gene>
    <name evidence="3" type="ORF">HW270_00270</name>
</gene>
<keyword evidence="4" id="KW-1185">Reference proteome</keyword>
<evidence type="ECO:0000313" key="3">
    <source>
        <dbReference type="EMBL" id="NWO22524.1"/>
    </source>
</evidence>
<dbReference type="GO" id="GO:0006508">
    <property type="term" value="P:proteolysis"/>
    <property type="evidence" value="ECO:0007669"/>
    <property type="project" value="UniProtKB-KW"/>
</dbReference>
<comment type="caution">
    <text evidence="3">The sequence shown here is derived from an EMBL/GenBank/DDBJ whole genome shotgun (WGS) entry which is preliminary data.</text>
</comment>
<name>A0A7Y8VQ42_9FIRM</name>
<sequence length="81" mass="9290">MQERLVRGYIYQLLKERYNLSAAVIVTTAIFMLMHSGAVEAGAIPVINIITMCLLLRRYMSRSKRSSHLSWRIQYVISSGL</sequence>
<reference evidence="3 4" key="1">
    <citation type="submission" date="2020-06" db="EMBL/GenBank/DDBJ databases">
        <title>Mogibacterium timidum strain W9173 genomic sequence.</title>
        <authorList>
            <person name="Wade W.G."/>
            <person name="Johnston C.D."/>
            <person name="Chen T."/>
            <person name="Dewhirst F.E."/>
        </authorList>
    </citation>
    <scope>NUCLEOTIDE SEQUENCE [LARGE SCALE GENOMIC DNA]</scope>
    <source>
        <strain evidence="3 4">W9173</strain>
    </source>
</reference>
<dbReference type="GO" id="GO:0080120">
    <property type="term" value="P:CAAX-box protein maturation"/>
    <property type="evidence" value="ECO:0007669"/>
    <property type="project" value="UniProtKB-ARBA"/>
</dbReference>
<keyword evidence="3" id="KW-0645">Protease</keyword>
<feature type="transmembrane region" description="Helical" evidence="1">
    <location>
        <begin position="20"/>
        <end position="37"/>
    </location>
</feature>
<evidence type="ECO:0000259" key="2">
    <source>
        <dbReference type="Pfam" id="PF02517"/>
    </source>
</evidence>
<keyword evidence="1" id="KW-0812">Transmembrane</keyword>
<dbReference type="GO" id="GO:0008237">
    <property type="term" value="F:metallopeptidase activity"/>
    <property type="evidence" value="ECO:0007669"/>
    <property type="project" value="UniProtKB-KW"/>
</dbReference>
<keyword evidence="3" id="KW-0378">Hydrolase</keyword>
<evidence type="ECO:0000313" key="4">
    <source>
        <dbReference type="Proteomes" id="UP000526307"/>
    </source>
</evidence>
<dbReference type="GO" id="GO:0004175">
    <property type="term" value="F:endopeptidase activity"/>
    <property type="evidence" value="ECO:0007669"/>
    <property type="project" value="UniProtKB-ARBA"/>
</dbReference>
<proteinExistence type="predicted"/>
<dbReference type="RefSeq" id="WP_178978042.1">
    <property type="nucleotide sequence ID" value="NZ_CAJPUB010000006.1"/>
</dbReference>